<protein>
    <submittedName>
        <fullName evidence="1">Uncharacterized protein</fullName>
    </submittedName>
</protein>
<name>M6JMC7_9LEPT</name>
<accession>M6JMC7</accession>
<proteinExistence type="predicted"/>
<dbReference type="AlphaFoldDB" id="M6JMC7"/>
<gene>
    <name evidence="1" type="ORF">LEP1GSC063_1908</name>
</gene>
<sequence>MSSKWFDKRLFDIEKLTITLLTPIPLDITGGLVLEDPFLKIQKEDPKSGSQNCLYF</sequence>
<dbReference type="EMBL" id="AHMU02000022">
    <property type="protein sequence ID" value="EMN22871.1"/>
    <property type="molecule type" value="Genomic_DNA"/>
</dbReference>
<comment type="caution">
    <text evidence="1">The sequence shown here is derived from an EMBL/GenBank/DDBJ whole genome shotgun (WGS) entry which is preliminary data.</text>
</comment>
<dbReference type="Proteomes" id="UP000012106">
    <property type="component" value="Unassembled WGS sequence"/>
</dbReference>
<evidence type="ECO:0000313" key="1">
    <source>
        <dbReference type="EMBL" id="EMN22871.1"/>
    </source>
</evidence>
<evidence type="ECO:0000313" key="2">
    <source>
        <dbReference type="Proteomes" id="UP000012106"/>
    </source>
</evidence>
<organism evidence="1 2">
    <name type="scientific">Leptospira santarosai serovar Arenal str. MAVJ 401</name>
    <dbReference type="NCBI Taxonomy" id="1049976"/>
    <lineage>
        <taxon>Bacteria</taxon>
        <taxon>Pseudomonadati</taxon>
        <taxon>Spirochaetota</taxon>
        <taxon>Spirochaetia</taxon>
        <taxon>Leptospirales</taxon>
        <taxon>Leptospiraceae</taxon>
        <taxon>Leptospira</taxon>
    </lineage>
</organism>
<reference evidence="1 2" key="1">
    <citation type="submission" date="2013-01" db="EMBL/GenBank/DDBJ databases">
        <authorList>
            <person name="Harkins D.M."/>
            <person name="Durkin A.S."/>
            <person name="Brinkac L.M."/>
            <person name="Haft D.H."/>
            <person name="Selengut J.D."/>
            <person name="Sanka R."/>
            <person name="DePew J."/>
            <person name="Purushe J."/>
            <person name="Hartskeerl R.A."/>
            <person name="Ahmed A."/>
            <person name="van der Linden H."/>
            <person name="Goris M.G.A."/>
            <person name="Vinetz J.M."/>
            <person name="Sutton G.G."/>
            <person name="Nierman W.C."/>
            <person name="Fouts D.E."/>
        </authorList>
    </citation>
    <scope>NUCLEOTIDE SEQUENCE [LARGE SCALE GENOMIC DNA]</scope>
    <source>
        <strain evidence="1 2">MAVJ 401</strain>
    </source>
</reference>